<dbReference type="EC" id="3.4.-.-" evidence="6"/>
<dbReference type="Proteomes" id="UP000031386">
    <property type="component" value="Chromosome"/>
</dbReference>
<evidence type="ECO:0000313" key="7">
    <source>
        <dbReference type="EMBL" id="AIZ35937.1"/>
    </source>
</evidence>
<dbReference type="GO" id="GO:0070004">
    <property type="term" value="F:cysteine-type exopeptidase activity"/>
    <property type="evidence" value="ECO:0007669"/>
    <property type="project" value="InterPro"/>
</dbReference>
<keyword evidence="5 6" id="KW-0224">Dipeptidase</keyword>
<evidence type="ECO:0000256" key="5">
    <source>
        <dbReference type="ARBA" id="ARBA00022997"/>
    </source>
</evidence>
<dbReference type="GO" id="GO:0006508">
    <property type="term" value="P:proteolysis"/>
    <property type="evidence" value="ECO:0007669"/>
    <property type="project" value="UniProtKB-KW"/>
</dbReference>
<gene>
    <name evidence="7" type="ORF">NW74_00375</name>
</gene>
<accession>A0A0B4RZC2</accession>
<organism evidence="7 8">
    <name type="scientific">Parvimonas micra</name>
    <dbReference type="NCBI Taxonomy" id="33033"/>
    <lineage>
        <taxon>Bacteria</taxon>
        <taxon>Bacillati</taxon>
        <taxon>Bacillota</taxon>
        <taxon>Tissierellia</taxon>
        <taxon>Tissierellales</taxon>
        <taxon>Peptoniphilaceae</taxon>
        <taxon>Parvimonas</taxon>
    </lineage>
</organism>
<dbReference type="MEROPS" id="C69.001"/>
<evidence type="ECO:0000256" key="6">
    <source>
        <dbReference type="RuleBase" id="RU364089"/>
    </source>
</evidence>
<dbReference type="NCBIfam" id="NF033678">
    <property type="entry name" value="C69_fam_dipept"/>
    <property type="match status" value="1"/>
</dbReference>
<evidence type="ECO:0000256" key="3">
    <source>
        <dbReference type="ARBA" id="ARBA00022670"/>
    </source>
</evidence>
<dbReference type="GO" id="GO:0016805">
    <property type="term" value="F:dipeptidase activity"/>
    <property type="evidence" value="ECO:0007669"/>
    <property type="project" value="UniProtKB-KW"/>
</dbReference>
<dbReference type="PANTHER" id="PTHR12994">
    <property type="entry name" value="SECERNIN"/>
    <property type="match status" value="1"/>
</dbReference>
<dbReference type="RefSeq" id="WP_041953234.1">
    <property type="nucleotide sequence ID" value="NZ_CAUUFC010000070.1"/>
</dbReference>
<name>A0A0B4RZC2_9FIRM</name>
<protein>
    <recommendedName>
        <fullName evidence="6">Dipeptidase</fullName>
        <ecNumber evidence="6">3.4.-.-</ecNumber>
    </recommendedName>
</protein>
<evidence type="ECO:0000313" key="8">
    <source>
        <dbReference type="Proteomes" id="UP000031386"/>
    </source>
</evidence>
<keyword evidence="8" id="KW-1185">Reference proteome</keyword>
<dbReference type="InterPro" id="IPR005322">
    <property type="entry name" value="Peptidase_C69"/>
</dbReference>
<dbReference type="KEGG" id="pmic:NW74_00375"/>
<dbReference type="AlphaFoldDB" id="A0A0B4RZC2"/>
<evidence type="ECO:0000256" key="1">
    <source>
        <dbReference type="ARBA" id="ARBA00001670"/>
    </source>
</evidence>
<comment type="similarity">
    <text evidence="2 6">Belongs to the peptidase C69 family.</text>
</comment>
<dbReference type="OrthoDB" id="9764088at2"/>
<comment type="catalytic activity">
    <reaction evidence="1">
        <text>an L-aminoacyl-L-amino acid + H2O = 2 an L-alpha-amino acid</text>
        <dbReference type="Rhea" id="RHEA:48940"/>
        <dbReference type="ChEBI" id="CHEBI:15377"/>
        <dbReference type="ChEBI" id="CHEBI:59869"/>
        <dbReference type="ChEBI" id="CHEBI:77460"/>
        <dbReference type="EC" id="3.4.13.19"/>
    </reaction>
</comment>
<keyword evidence="4 6" id="KW-0378">Hydrolase</keyword>
<proteinExistence type="inferred from homology"/>
<dbReference type="Pfam" id="PF03577">
    <property type="entry name" value="Peptidase_C69"/>
    <property type="match status" value="1"/>
</dbReference>
<dbReference type="InterPro" id="IPR047804">
    <property type="entry name" value="C69_dipept_A-like"/>
</dbReference>
<sequence>MCTTILIGKKASYDGSTLVARIEDSSAGMFKSKKFIVVEPKDQPIHYKSVRTDCEIELPKNPMRYTCLPNVKKWRGVWGACGVNEKNVSMTATETITTNERVLGADPLVEFEPGIIKKGGIGEEDFVVITLPYINSAKEGVERLGALIEKYGTYESNGIAFQDVDSIWWFETIGGHHWIARRVPDEVYVVMPNQFGLDHFDFEDAYGAKEEFMCSSDLKEFVEENFLDLSTDMSLEKLLDDFEEGFDYDEDEDYKEPFNPRVAFGSHSDADHTYNTPRAWVMLRYFNPNTFDWDGEDAEFKPHSDNLPWCMIPEKKITIEDVKYIMSNHYQGTPYDPYLKNGDLSQKGKFRPIGINRNDVLALVQIRPYMPEEIRSIEWLSFGSNVFNAIIPYYANITKTPEYLENTTLTPSTDNFYWVNRIIGALCDAHFPSTASHVERYQNAVQSKCRTFLNKYDKEFLKNKSKIKNVHEFLEKANDEITDFVKDQTNDLLDKTLFTASCEMKNGFSRSDA</sequence>
<evidence type="ECO:0000256" key="2">
    <source>
        <dbReference type="ARBA" id="ARBA00007225"/>
    </source>
</evidence>
<dbReference type="PANTHER" id="PTHR12994:SF17">
    <property type="entry name" value="LD30995P"/>
    <property type="match status" value="1"/>
</dbReference>
<keyword evidence="3 6" id="KW-0645">Protease</keyword>
<reference evidence="7 8" key="1">
    <citation type="submission" date="2014-10" db="EMBL/GenBank/DDBJ databases">
        <title>Complete genome sequence of Parvimonas micra KCOM 1535 (= ChDC B708).</title>
        <authorList>
            <person name="Kook J.-K."/>
            <person name="Park S.-N."/>
            <person name="Lim Y.K."/>
            <person name="Roh H."/>
        </authorList>
    </citation>
    <scope>NUCLEOTIDE SEQUENCE [LARGE SCALE GENOMIC DNA]</scope>
    <source>
        <strain evidence="8">KCOM 1535 / ChDC B708</strain>
    </source>
</reference>
<evidence type="ECO:0000256" key="4">
    <source>
        <dbReference type="ARBA" id="ARBA00022801"/>
    </source>
</evidence>
<dbReference type="EMBL" id="CP009761">
    <property type="protein sequence ID" value="AIZ35937.1"/>
    <property type="molecule type" value="Genomic_DNA"/>
</dbReference>